<name>A0A8H7NE01_BIOOC</name>
<keyword evidence="1" id="KW-0238">DNA-binding</keyword>
<dbReference type="GO" id="GO:0010833">
    <property type="term" value="P:telomere maintenance via telomere lengthening"/>
    <property type="evidence" value="ECO:0007669"/>
    <property type="project" value="TreeGrafter"/>
</dbReference>
<evidence type="ECO:0000256" key="4">
    <source>
        <dbReference type="SAM" id="MobiDB-lite"/>
    </source>
</evidence>
<dbReference type="CDD" id="cd11660">
    <property type="entry name" value="SANT_TRF"/>
    <property type="match status" value="1"/>
</dbReference>
<dbReference type="SUPFAM" id="SSF46689">
    <property type="entry name" value="Homeodomain-like"/>
    <property type="match status" value="1"/>
</dbReference>
<evidence type="ECO:0000256" key="3">
    <source>
        <dbReference type="ARBA" id="ARBA00023306"/>
    </source>
</evidence>
<dbReference type="InterPro" id="IPR052833">
    <property type="entry name" value="Telomeric_DNA-bd_trans-reg"/>
</dbReference>
<feature type="domain" description="HTH myb-type" evidence="5">
    <location>
        <begin position="604"/>
        <end position="656"/>
    </location>
</feature>
<evidence type="ECO:0000313" key="7">
    <source>
        <dbReference type="Proteomes" id="UP000616885"/>
    </source>
</evidence>
<dbReference type="FunFam" id="1.10.10.60:FF:000137">
    <property type="entry name" value="MYB DNA binding protein"/>
    <property type="match status" value="1"/>
</dbReference>
<dbReference type="InterPro" id="IPR013867">
    <property type="entry name" value="Telomere_rpt-bd_fac_dimer_dom"/>
</dbReference>
<feature type="region of interest" description="Disordered" evidence="4">
    <location>
        <begin position="1"/>
        <end position="21"/>
    </location>
</feature>
<organism evidence="6 7">
    <name type="scientific">Bionectria ochroleuca</name>
    <name type="common">Gliocladium roseum</name>
    <dbReference type="NCBI Taxonomy" id="29856"/>
    <lineage>
        <taxon>Eukaryota</taxon>
        <taxon>Fungi</taxon>
        <taxon>Dikarya</taxon>
        <taxon>Ascomycota</taxon>
        <taxon>Pezizomycotina</taxon>
        <taxon>Sordariomycetes</taxon>
        <taxon>Hypocreomycetidae</taxon>
        <taxon>Hypocreales</taxon>
        <taxon>Bionectriaceae</taxon>
        <taxon>Clonostachys</taxon>
    </lineage>
</organism>
<dbReference type="PANTHER" id="PTHR47807">
    <property type="entry name" value="PROTEIN TBF1"/>
    <property type="match status" value="1"/>
</dbReference>
<evidence type="ECO:0000259" key="5">
    <source>
        <dbReference type="PROSITE" id="PS51294"/>
    </source>
</evidence>
<dbReference type="InterPro" id="IPR001005">
    <property type="entry name" value="SANT/Myb"/>
</dbReference>
<dbReference type="AlphaFoldDB" id="A0A8H7NE01"/>
<sequence length="953" mass="102498">MMAETAPLQASTALSPAGGVKEEMPHGLEGFDFFLASETASKRPLMSFGDTDHDLDAKRLKREGEVATEAEVSFEDGMDLLVQNALSNINDLMGQLTDEPDMSAVVPTTEPDPATDPMDLDVSQIHDSLPPAPAVFLSEPEKFVRQANINALGILAMSVLLTLSQKPFEEVTRKLQDPTSDHSCSLRKLRTSLEATRSLYSPGPILFASEFELTSHDSQTIILLSNLAQIGLWILDGDASSMREAEMHMMPIFRDPLVILPKKLSDLWVAIKTQLAIEDLQTKDPARSFNEQLNFSLLEGFELKLKDGQADQDLSDSSQELLSSLKSRKDELLRLAQSELGLAAVRNSYPPENAVRTFSICASEQLVSATQLGHTFGLSIPAPTEEDVLQGLPGATDTGEIDMDDLDSFFEKTTSGLVQSALAGFTDEEPQPAPASVPTPTPAPAPVSEPAPVTTTAVAASTPATPTITTTKPEAPTPTPGNYITDYKELEALVAESTSNYVKTTLQGLSPAPYQPTVPTSTAESMAAQSSSLFSHLHQQHAQHSYYTSLSHVVPEPQPQHPVTGENLPPNQSFPSAILYDKARQAALSKTTAHTRREGLHSTRRPWSQEEEKALMAGLDMVKGPHWSQILTLFGPAGTISDILKDRTQVQLKDKARNLKLFFLKTNSEMPYYLQAVTGELKTRAPTQAARKEAEERARLNSEEDQAKLQGIMALAGGLQHPPQNRGAAGSVSAVGSGVVTPAQSAAQVAGQHAGVNNQQGANGYTATQTPARPGIQTTSHQAIHSVAQPSARPQSQLPPQVPRPQPQQAATQGIQAAMQQPVQQNQQTMGQYGQQPTHHHLQHQMHRQASTSRPATPQTPSHHRQRSGTPTPGPAAVSTHSSPVPAAQPQPQHTLKLPTPPQPQMSYAPVTQASPVEPIQHTESHPTDLSNDNAAEAALLQGLQAAVAEATS</sequence>
<gene>
    <name evidence="6" type="ORF">IM811_012655</name>
</gene>
<feature type="region of interest" description="Disordered" evidence="4">
    <location>
        <begin position="750"/>
        <end position="936"/>
    </location>
</feature>
<dbReference type="PANTHER" id="PTHR47807:SF1">
    <property type="entry name" value="PROTEIN TBF1"/>
    <property type="match status" value="1"/>
</dbReference>
<dbReference type="SMART" id="SM00717">
    <property type="entry name" value="SANT"/>
    <property type="match status" value="1"/>
</dbReference>
<feature type="compositionally biased region" description="Polar residues" evidence="4">
    <location>
        <begin position="848"/>
        <end position="861"/>
    </location>
</feature>
<reference evidence="6" key="1">
    <citation type="submission" date="2020-10" db="EMBL/GenBank/DDBJ databases">
        <title>High-Quality Genome Resource of Clonostachys rosea strain S41 by Oxford Nanopore Long-Read Sequencing.</title>
        <authorList>
            <person name="Wang H."/>
        </authorList>
    </citation>
    <scope>NUCLEOTIDE SEQUENCE</scope>
    <source>
        <strain evidence="6">S41</strain>
    </source>
</reference>
<comment type="caution">
    <text evidence="6">The sequence shown here is derived from an EMBL/GenBank/DDBJ whole genome shotgun (WGS) entry which is preliminary data.</text>
</comment>
<feature type="compositionally biased region" description="Basic residues" evidence="4">
    <location>
        <begin position="838"/>
        <end position="847"/>
    </location>
</feature>
<dbReference type="Gene3D" id="1.10.10.60">
    <property type="entry name" value="Homeodomain-like"/>
    <property type="match status" value="1"/>
</dbReference>
<accession>A0A8H7NE01</accession>
<evidence type="ECO:0000256" key="1">
    <source>
        <dbReference type="ARBA" id="ARBA00023125"/>
    </source>
</evidence>
<dbReference type="PROSITE" id="PS51294">
    <property type="entry name" value="HTH_MYB"/>
    <property type="match status" value="1"/>
</dbReference>
<feature type="compositionally biased region" description="Pro residues" evidence="4">
    <location>
        <begin position="431"/>
        <end position="449"/>
    </location>
</feature>
<dbReference type="InterPro" id="IPR009057">
    <property type="entry name" value="Homeodomain-like_sf"/>
</dbReference>
<keyword evidence="2" id="KW-0539">Nucleus</keyword>
<feature type="compositionally biased region" description="Polar residues" evidence="4">
    <location>
        <begin position="755"/>
        <end position="793"/>
    </location>
</feature>
<proteinExistence type="predicted"/>
<evidence type="ECO:0000313" key="6">
    <source>
        <dbReference type="EMBL" id="KAF9753897.1"/>
    </source>
</evidence>
<feature type="compositionally biased region" description="Low complexity" evidence="4">
    <location>
        <begin position="807"/>
        <end position="836"/>
    </location>
</feature>
<feature type="region of interest" description="Disordered" evidence="4">
    <location>
        <begin position="427"/>
        <end position="450"/>
    </location>
</feature>
<dbReference type="GO" id="GO:0003691">
    <property type="term" value="F:double-stranded telomeric DNA binding"/>
    <property type="evidence" value="ECO:0007669"/>
    <property type="project" value="TreeGrafter"/>
</dbReference>
<dbReference type="Proteomes" id="UP000616885">
    <property type="component" value="Unassembled WGS sequence"/>
</dbReference>
<dbReference type="EMBL" id="JADCTT010000004">
    <property type="protein sequence ID" value="KAF9753897.1"/>
    <property type="molecule type" value="Genomic_DNA"/>
</dbReference>
<evidence type="ECO:0000256" key="2">
    <source>
        <dbReference type="ARBA" id="ARBA00023242"/>
    </source>
</evidence>
<keyword evidence="3" id="KW-0131">Cell cycle</keyword>
<dbReference type="Pfam" id="PF08558">
    <property type="entry name" value="TRF"/>
    <property type="match status" value="1"/>
</dbReference>
<dbReference type="GO" id="GO:0042803">
    <property type="term" value="F:protein homodimerization activity"/>
    <property type="evidence" value="ECO:0007669"/>
    <property type="project" value="InterPro"/>
</dbReference>
<dbReference type="InterPro" id="IPR017930">
    <property type="entry name" value="Myb_dom"/>
</dbReference>
<protein>
    <recommendedName>
        <fullName evidence="5">HTH myb-type domain-containing protein</fullName>
    </recommendedName>
</protein>